<dbReference type="Proteomes" id="UP001060504">
    <property type="component" value="Unassembled WGS sequence"/>
</dbReference>
<accession>A0ABQ4V720</accession>
<proteinExistence type="predicted"/>
<reference evidence="2 3" key="1">
    <citation type="submission" date="2021-08" db="EMBL/GenBank/DDBJ databases">
        <title>Draft genome sequence of Mycolicibacterium sp. NGTWS1702 strain.</title>
        <authorList>
            <person name="Matsumoto M."/>
            <person name="Tang B.C.C."/>
            <person name="Machida Y."/>
            <person name="Matoyama H."/>
            <person name="Kishihara T."/>
            <person name="Sato S."/>
            <person name="Kondo I."/>
            <person name="Sano M."/>
            <person name="Kato G."/>
        </authorList>
    </citation>
    <scope>NUCLEOTIDE SEQUENCE [LARGE SCALE GENOMIC DNA]</scope>
    <source>
        <strain evidence="2 3">NGTWSNA01</strain>
    </source>
</reference>
<comment type="caution">
    <text evidence="2">The sequence shown here is derived from an EMBL/GenBank/DDBJ whole genome shotgun (WGS) entry which is preliminary data.</text>
</comment>
<gene>
    <name evidence="2" type="ORF">NGTWS1702_06240</name>
</gene>
<name>A0ABQ4V720_9MYCO</name>
<evidence type="ECO:0000313" key="3">
    <source>
        <dbReference type="Proteomes" id="UP001060504"/>
    </source>
</evidence>
<keyword evidence="3" id="KW-1185">Reference proteome</keyword>
<dbReference type="EMBL" id="BPRH01000684">
    <property type="protein sequence ID" value="GJF10453.1"/>
    <property type="molecule type" value="Genomic_DNA"/>
</dbReference>
<evidence type="ECO:0000256" key="1">
    <source>
        <dbReference type="SAM" id="MobiDB-lite"/>
    </source>
</evidence>
<feature type="compositionally biased region" description="Acidic residues" evidence="1">
    <location>
        <begin position="12"/>
        <end position="37"/>
    </location>
</feature>
<organism evidence="2 3">
    <name type="scientific">Mycolicibacterium cyprinidarum</name>
    <dbReference type="NCBI Taxonomy" id="2860311"/>
    <lineage>
        <taxon>Bacteria</taxon>
        <taxon>Bacillati</taxon>
        <taxon>Actinomycetota</taxon>
        <taxon>Actinomycetes</taxon>
        <taxon>Mycobacteriales</taxon>
        <taxon>Mycobacteriaceae</taxon>
        <taxon>Mycolicibacterium</taxon>
    </lineage>
</organism>
<evidence type="ECO:0000313" key="2">
    <source>
        <dbReference type="EMBL" id="GJF10453.1"/>
    </source>
</evidence>
<sequence length="76" mass="7622">MPRGDDVASCVESDESDESDTAESAEEALEDASAADDGLEFSEPLEPVVSAKATAGIDAIAAPTPNATASPATRPT</sequence>
<feature type="region of interest" description="Disordered" evidence="1">
    <location>
        <begin position="1"/>
        <end position="37"/>
    </location>
</feature>
<protein>
    <submittedName>
        <fullName evidence="2">Uncharacterized protein</fullName>
    </submittedName>
</protein>